<feature type="compositionally biased region" description="Low complexity" evidence="1">
    <location>
        <begin position="1759"/>
        <end position="1807"/>
    </location>
</feature>
<feature type="compositionally biased region" description="Acidic residues" evidence="1">
    <location>
        <begin position="501"/>
        <end position="513"/>
    </location>
</feature>
<evidence type="ECO:0000256" key="1">
    <source>
        <dbReference type="SAM" id="MobiDB-lite"/>
    </source>
</evidence>
<sequence length="1885" mass="208551">MRLRLTVERHALPSTNIIWHIEKTSAPTIHFLLEKVNEVIPIESADQWGLEDYAVELKGSNGVNFECLHFQEVFKVFKEDDEVIIRPLLTRDLKVRRISGRHQISEDGKRLYDGLAFGRPLLKAPSGRPDIKIPPRKRAKLMIVEDADHDDDDHEENTERQMVLHADFEGIDSDPDDNEDFTPTQGDEDMADDDEADDEDLDEESSSESGDDCSDEDDDSISDELKGLQEETEEAKRSQPKQEEAESESQSESEDDISNHDGSTTGKSKDGREEEKEDIVDHRDPDVYDETLWQIPDEKDRANIRKLNATFPESPIGVCAHLFREAKKDMELCWNALLSNFKPVVSKSVFTKSLQEQNNMAVSPVQSNPKKRSAQVLEDDDGDSASDGEEEEEEIVLRYDQQGFPPGSISTGKDQDKNSPRRPLKFPSTDEVLSNGLTSTPFIDQESVQEKIMSSSDTSSSGFSGSSDEEDLDHASKNDKMEVDDDDTSTSGSDSSGSDSDSSENSDAEEESNESARNNRRRKKNAYDRYLKKGILPAGTTFDEFSKSDVTEKMTPEEVEERLLSVKSRDEVITKNQAISKSEEFNIQKQKLLDSLATGGIEVSILSSDSPQIPKASTASSTASGTHQPPLPLQKPTVASAEALDTRPSTAPESTADAQESPKVSPASIDSSQIKPEPARRAKLDLGAGRRMLFQAMGLKNPKTKDDEDKLRKHLMKDIKPLKPAKTCEVPISTSLDDIENEDPEAWREKINYRAVECCQEDVELSEPPFPFKQRWDPQQQSSWSQGGKRKKNQRDEPQYYQDAYTSKNQKRRKGKHNYAEEQEFLDATYEPSYQEDSMMTQDYDKTQLTGIDDDDEIDRQLLDNMESQAPDDLMSLPGDMSSLADLLDGDAKPGMIIAFKIMECSAATNWNPEITPYKTAVVIEILQDGSLEVALAIRDRTKQQFDETGARVYDPFLVVDEDVGDEDAEDDGRRNFKYQELIEPKVVDFSSAIDQEKEIADGIPQQKDGPSADESDTLSHERPSNDEEVPEAQLSHVPETVLDSDAPEPNAVQETDANNTEGDNKGPLSSIIENELDTRPDIVEEHEPVIPEPEDQSTPIPENANEEQEQTGESLVTSGPRFSEEASLSIPDAQVMPVFETVAEEQAEIHTTITGPASLQDADIPDAQPMISESQDTPTHESTTHTQMEVDNTVISEAVVSGPTEHDTVIPTIDTQTLDVVFTDSAPHAQIDTVRMDTEPEVAPPSDVPESMQTETAESKILNAPKSDIQILEASSELKVAGLTIPSNPIPLTPEKQIINGPEDVSTENRRTISHLISEAGFRDSISSSVLRQISPGNIETPDAIVFDRLKKVMSETEQERPYSLEFHGFGSSPSRQQERPQTPIQEEDANSPKPAQHSPQLFVSPPSNPPVLSADDGNDSDWESVDDSGEQEEEDDVEVDTSTKPTQENVVQEAMEVDEEIPRPEFAVQVQESRQQTAQSEESEQLPDTIENPTPVIQHEEAPKALIQPTEVPRSNTETEPSDTANPGVEPAGSPARAVEPPSPVKVSKPKSPSRTTKSKSPVPRAEPRSPSRGVGKRKSFTMRRMPQPKAALLWEMMEPEALKARGRKTQSPALEASELRDSVESFKVAKAATVEPNDTALPPRKEPRQMSVSKKGPTSGQNTNTKSRPAAGKAPIDYDSSDSEFPSLRRLTQNRPKQEKMEVCSQPLPEREKIAPVRARPIIKKEPTREVSDDSDESTTKAAKKQTSFSRRSESSKPPSRASKAGPFSSQPQRQVSVSSHSQSSKFSSSKPPPKSASQSQGSQRPAFSSSQPPSQMIDLTLSSDVEPSPPKKQFRKPVLSDDDELPRNAGKSSIFRKGSGGSGNGLKSSSQSHLNRKNAGR</sequence>
<gene>
    <name evidence="3" type="ORF">HYALB_00000655</name>
</gene>
<feature type="region of interest" description="Disordered" evidence="1">
    <location>
        <begin position="169"/>
        <end position="294"/>
    </location>
</feature>
<feature type="compositionally biased region" description="Polar residues" evidence="1">
    <location>
        <begin position="1653"/>
        <end position="1670"/>
    </location>
</feature>
<feature type="compositionally biased region" description="Low complexity" evidence="1">
    <location>
        <begin position="454"/>
        <end position="466"/>
    </location>
</feature>
<feature type="compositionally biased region" description="Basic and acidic residues" evidence="1">
    <location>
        <begin position="1726"/>
        <end position="1735"/>
    </location>
</feature>
<accession>A0A9N9M3E3</accession>
<feature type="compositionally biased region" description="Acidic residues" evidence="1">
    <location>
        <begin position="169"/>
        <end position="222"/>
    </location>
</feature>
<feature type="region of interest" description="Disordered" evidence="1">
    <location>
        <begin position="1631"/>
        <end position="1885"/>
    </location>
</feature>
<feature type="compositionally biased region" description="Basic and acidic residues" evidence="1">
    <location>
        <begin position="267"/>
        <end position="286"/>
    </location>
</feature>
<dbReference type="Pfam" id="PF24054">
    <property type="entry name" value="DUF7357"/>
    <property type="match status" value="1"/>
</dbReference>
<evidence type="ECO:0000313" key="4">
    <source>
        <dbReference type="Proteomes" id="UP000701801"/>
    </source>
</evidence>
<reference evidence="3" key="1">
    <citation type="submission" date="2021-07" db="EMBL/GenBank/DDBJ databases">
        <authorList>
            <person name="Durling M."/>
        </authorList>
    </citation>
    <scope>NUCLEOTIDE SEQUENCE</scope>
</reference>
<feature type="region of interest" description="Disordered" evidence="1">
    <location>
        <begin position="606"/>
        <end position="686"/>
    </location>
</feature>
<feature type="compositionally biased region" description="Acidic residues" evidence="1">
    <location>
        <begin position="1418"/>
        <end position="1441"/>
    </location>
</feature>
<keyword evidence="4" id="KW-1185">Reference proteome</keyword>
<feature type="compositionally biased region" description="Polar residues" evidence="1">
    <location>
        <begin position="431"/>
        <end position="442"/>
    </location>
</feature>
<evidence type="ECO:0000313" key="3">
    <source>
        <dbReference type="EMBL" id="CAG8983486.1"/>
    </source>
</evidence>
<feature type="compositionally biased region" description="Low complexity" evidence="1">
    <location>
        <begin position="616"/>
        <end position="626"/>
    </location>
</feature>
<feature type="compositionally biased region" description="Polar residues" evidence="1">
    <location>
        <begin position="1053"/>
        <end position="1062"/>
    </location>
</feature>
<feature type="region of interest" description="Disordered" evidence="1">
    <location>
        <begin position="1606"/>
        <end position="1625"/>
    </location>
</feature>
<feature type="compositionally biased region" description="Acidic residues" evidence="1">
    <location>
        <begin position="245"/>
        <end position="256"/>
    </location>
</feature>
<feature type="domain" description="DUF7357" evidence="2">
    <location>
        <begin position="1"/>
        <end position="136"/>
    </location>
</feature>
<feature type="region of interest" description="Disordered" evidence="1">
    <location>
        <begin position="768"/>
        <end position="818"/>
    </location>
</feature>
<dbReference type="Proteomes" id="UP000701801">
    <property type="component" value="Unassembled WGS sequence"/>
</dbReference>
<feature type="compositionally biased region" description="Low complexity" evidence="1">
    <location>
        <begin position="489"/>
        <end position="500"/>
    </location>
</feature>
<feature type="region of interest" description="Disordered" evidence="1">
    <location>
        <begin position="358"/>
        <end position="530"/>
    </location>
</feature>
<feature type="region of interest" description="Disordered" evidence="1">
    <location>
        <begin position="1000"/>
        <end position="1128"/>
    </location>
</feature>
<feature type="compositionally biased region" description="Polar residues" evidence="1">
    <location>
        <begin position="1472"/>
        <end position="1482"/>
    </location>
</feature>
<feature type="compositionally biased region" description="Polar residues" evidence="1">
    <location>
        <begin position="1809"/>
        <end position="1818"/>
    </location>
</feature>
<feature type="compositionally biased region" description="Acidic residues" evidence="1">
    <location>
        <begin position="377"/>
        <end position="394"/>
    </location>
</feature>
<protein>
    <recommendedName>
        <fullName evidence="2">DUF7357 domain-containing protein</fullName>
    </recommendedName>
</protein>
<feature type="compositionally biased region" description="Basic and acidic residues" evidence="1">
    <location>
        <begin position="223"/>
        <end position="244"/>
    </location>
</feature>
<feature type="compositionally biased region" description="Polar residues" evidence="1">
    <location>
        <begin position="358"/>
        <end position="368"/>
    </location>
</feature>
<feature type="compositionally biased region" description="Low complexity" evidence="1">
    <location>
        <begin position="1547"/>
        <end position="1566"/>
    </location>
</feature>
<name>A0A9N9M3E3_9HELO</name>
<organism evidence="3 4">
    <name type="scientific">Hymenoscyphus albidus</name>
    <dbReference type="NCBI Taxonomy" id="595503"/>
    <lineage>
        <taxon>Eukaryota</taxon>
        <taxon>Fungi</taxon>
        <taxon>Dikarya</taxon>
        <taxon>Ascomycota</taxon>
        <taxon>Pezizomycotina</taxon>
        <taxon>Leotiomycetes</taxon>
        <taxon>Helotiales</taxon>
        <taxon>Helotiaceae</taxon>
        <taxon>Hymenoscyphus</taxon>
    </lineage>
</organism>
<comment type="caution">
    <text evidence="3">The sequence shown here is derived from an EMBL/GenBank/DDBJ whole genome shotgun (WGS) entry which is preliminary data.</text>
</comment>
<feature type="region of interest" description="Disordered" evidence="1">
    <location>
        <begin position="1359"/>
        <end position="1590"/>
    </location>
</feature>
<dbReference type="InterPro" id="IPR055781">
    <property type="entry name" value="DUF7357"/>
</dbReference>
<proteinExistence type="predicted"/>
<dbReference type="OrthoDB" id="5368821at2759"/>
<feature type="compositionally biased region" description="Polar residues" evidence="1">
    <location>
        <begin position="777"/>
        <end position="786"/>
    </location>
</feature>
<feature type="compositionally biased region" description="Polar residues" evidence="1">
    <location>
        <begin position="1515"/>
        <end position="1527"/>
    </location>
</feature>
<feature type="compositionally biased region" description="Basic and acidic residues" evidence="1">
    <location>
        <begin position="1077"/>
        <end position="1090"/>
    </location>
</feature>
<dbReference type="EMBL" id="CAJVRM010000726">
    <property type="protein sequence ID" value="CAG8983486.1"/>
    <property type="molecule type" value="Genomic_DNA"/>
</dbReference>
<evidence type="ECO:0000259" key="2">
    <source>
        <dbReference type="Pfam" id="PF24054"/>
    </source>
</evidence>
<feature type="compositionally biased region" description="Polar residues" evidence="1">
    <location>
        <begin position="1373"/>
        <end position="1386"/>
    </location>
</feature>
<feature type="compositionally biased region" description="Polar residues" evidence="1">
    <location>
        <begin position="647"/>
        <end position="658"/>
    </location>
</feature>